<dbReference type="Proteomes" id="UP000603200">
    <property type="component" value="Unassembled WGS sequence"/>
</dbReference>
<dbReference type="Pfam" id="PF00563">
    <property type="entry name" value="EAL"/>
    <property type="match status" value="1"/>
</dbReference>
<organism evidence="2 3">
    <name type="scientific">Winogradskya humida</name>
    <dbReference type="NCBI Taxonomy" id="113566"/>
    <lineage>
        <taxon>Bacteria</taxon>
        <taxon>Bacillati</taxon>
        <taxon>Actinomycetota</taxon>
        <taxon>Actinomycetes</taxon>
        <taxon>Micromonosporales</taxon>
        <taxon>Micromonosporaceae</taxon>
        <taxon>Winogradskya</taxon>
    </lineage>
</organism>
<gene>
    <name evidence="2" type="ORF">Ahu01nite_075770</name>
</gene>
<dbReference type="PANTHER" id="PTHR33121:SF70">
    <property type="entry name" value="SIGNALING PROTEIN YKOW"/>
    <property type="match status" value="1"/>
</dbReference>
<proteinExistence type="predicted"/>
<evidence type="ECO:0000313" key="3">
    <source>
        <dbReference type="Proteomes" id="UP000603200"/>
    </source>
</evidence>
<sequence length="347" mass="37722">MYDHCRRVAGDDPRHIGRPSAFVDHRLVSLRGSGDYTGKTYDPAADRDAPDRVALLGELRQALDADDQIVVHYQPKVAVTDGRLVGVEALVRWEHPQRGRIAPDAFIPIAENTTLIRTLTTKVMTAAITQTRAWAANGLHIPVAVNLSARCLTDPDLPHQVLALLAANAVPPSLLHLEITESAVMTDPQRAMLVLRDLRDAGIQLSLDDFGTGHSSMSYLQRLPVDELKIDRSFIKDLVTNRGDQVLVRSLIDLAHNLGLRVVAEGVEDEQSLGLLRELGCDVAQGYHLGRPAPASALDLQRAAVAARCGGRALRWPRADPYTVVTASRNARGAGSGERSLPYEGFG</sequence>
<accession>A0ABQ4A0U7</accession>
<dbReference type="InterPro" id="IPR035919">
    <property type="entry name" value="EAL_sf"/>
</dbReference>
<protein>
    <recommendedName>
        <fullName evidence="1">EAL domain-containing protein</fullName>
    </recommendedName>
</protein>
<reference evidence="2 3" key="1">
    <citation type="submission" date="2021-01" db="EMBL/GenBank/DDBJ databases">
        <title>Whole genome shotgun sequence of Actinoplanes humidus NBRC 14915.</title>
        <authorList>
            <person name="Komaki H."/>
            <person name="Tamura T."/>
        </authorList>
    </citation>
    <scope>NUCLEOTIDE SEQUENCE [LARGE SCALE GENOMIC DNA]</scope>
    <source>
        <strain evidence="2 3">NBRC 14915</strain>
    </source>
</reference>
<dbReference type="InterPro" id="IPR050706">
    <property type="entry name" value="Cyclic-di-GMP_PDE-like"/>
</dbReference>
<comment type="caution">
    <text evidence="2">The sequence shown here is derived from an EMBL/GenBank/DDBJ whole genome shotgun (WGS) entry which is preliminary data.</text>
</comment>
<dbReference type="RefSeq" id="WP_239159463.1">
    <property type="nucleotide sequence ID" value="NZ_BAAATV010000019.1"/>
</dbReference>
<dbReference type="EMBL" id="BOMN01000110">
    <property type="protein sequence ID" value="GIE24475.1"/>
    <property type="molecule type" value="Genomic_DNA"/>
</dbReference>
<evidence type="ECO:0000259" key="1">
    <source>
        <dbReference type="PROSITE" id="PS50883"/>
    </source>
</evidence>
<keyword evidence="3" id="KW-1185">Reference proteome</keyword>
<dbReference type="SMART" id="SM00052">
    <property type="entry name" value="EAL"/>
    <property type="match status" value="1"/>
</dbReference>
<evidence type="ECO:0000313" key="2">
    <source>
        <dbReference type="EMBL" id="GIE24475.1"/>
    </source>
</evidence>
<dbReference type="SUPFAM" id="SSF141868">
    <property type="entry name" value="EAL domain-like"/>
    <property type="match status" value="1"/>
</dbReference>
<dbReference type="Gene3D" id="3.20.20.450">
    <property type="entry name" value="EAL domain"/>
    <property type="match status" value="1"/>
</dbReference>
<dbReference type="PANTHER" id="PTHR33121">
    <property type="entry name" value="CYCLIC DI-GMP PHOSPHODIESTERASE PDEF"/>
    <property type="match status" value="1"/>
</dbReference>
<dbReference type="InterPro" id="IPR001633">
    <property type="entry name" value="EAL_dom"/>
</dbReference>
<dbReference type="PROSITE" id="PS50883">
    <property type="entry name" value="EAL"/>
    <property type="match status" value="1"/>
</dbReference>
<dbReference type="CDD" id="cd01948">
    <property type="entry name" value="EAL"/>
    <property type="match status" value="1"/>
</dbReference>
<name>A0ABQ4A0U7_9ACTN</name>
<feature type="domain" description="EAL" evidence="1">
    <location>
        <begin position="52"/>
        <end position="306"/>
    </location>
</feature>